<keyword evidence="1" id="KW-0812">Transmembrane</keyword>
<dbReference type="AlphaFoldDB" id="A0AAV4UEL1"/>
<dbReference type="Proteomes" id="UP001054837">
    <property type="component" value="Unassembled WGS sequence"/>
</dbReference>
<sequence length="118" mass="13028">MTTKNLHEIKPGDWEGHLNLQSRLIIRSTVKVSNKNVLIPGAKRGGAPSYMKIKTGNNVFPAMQAQHGRAMTNARCFIASLICLKCFSMMCELPLSVTFGIIFLIHGEKSNVPQIVFA</sequence>
<evidence type="ECO:0000256" key="1">
    <source>
        <dbReference type="SAM" id="Phobius"/>
    </source>
</evidence>
<keyword evidence="1" id="KW-1133">Transmembrane helix</keyword>
<accession>A0AAV4UEL1</accession>
<evidence type="ECO:0000313" key="2">
    <source>
        <dbReference type="EMBL" id="GIY56119.1"/>
    </source>
</evidence>
<proteinExistence type="predicted"/>
<dbReference type="EMBL" id="BPLQ01011162">
    <property type="protein sequence ID" value="GIY56119.1"/>
    <property type="molecule type" value="Genomic_DNA"/>
</dbReference>
<name>A0AAV4UEL1_9ARAC</name>
<feature type="transmembrane region" description="Helical" evidence="1">
    <location>
        <begin position="76"/>
        <end position="105"/>
    </location>
</feature>
<gene>
    <name evidence="2" type="ORF">CDAR_250531</name>
</gene>
<organism evidence="2 3">
    <name type="scientific">Caerostris darwini</name>
    <dbReference type="NCBI Taxonomy" id="1538125"/>
    <lineage>
        <taxon>Eukaryota</taxon>
        <taxon>Metazoa</taxon>
        <taxon>Ecdysozoa</taxon>
        <taxon>Arthropoda</taxon>
        <taxon>Chelicerata</taxon>
        <taxon>Arachnida</taxon>
        <taxon>Araneae</taxon>
        <taxon>Araneomorphae</taxon>
        <taxon>Entelegynae</taxon>
        <taxon>Araneoidea</taxon>
        <taxon>Araneidae</taxon>
        <taxon>Caerostris</taxon>
    </lineage>
</organism>
<keyword evidence="3" id="KW-1185">Reference proteome</keyword>
<keyword evidence="1" id="KW-0472">Membrane</keyword>
<protein>
    <submittedName>
        <fullName evidence="2">Uncharacterized protein</fullName>
    </submittedName>
</protein>
<comment type="caution">
    <text evidence="2">The sequence shown here is derived from an EMBL/GenBank/DDBJ whole genome shotgun (WGS) entry which is preliminary data.</text>
</comment>
<evidence type="ECO:0000313" key="3">
    <source>
        <dbReference type="Proteomes" id="UP001054837"/>
    </source>
</evidence>
<reference evidence="2 3" key="1">
    <citation type="submission" date="2021-06" db="EMBL/GenBank/DDBJ databases">
        <title>Caerostris darwini draft genome.</title>
        <authorList>
            <person name="Kono N."/>
            <person name="Arakawa K."/>
        </authorList>
    </citation>
    <scope>NUCLEOTIDE SEQUENCE [LARGE SCALE GENOMIC DNA]</scope>
</reference>